<dbReference type="SMART" id="SM00228">
    <property type="entry name" value="PDZ"/>
    <property type="match status" value="1"/>
</dbReference>
<proteinExistence type="inferred from homology"/>
<dbReference type="InterPro" id="IPR036034">
    <property type="entry name" value="PDZ_sf"/>
</dbReference>
<dbReference type="AlphaFoldDB" id="A0A9D1H3B1"/>
<evidence type="ECO:0000256" key="2">
    <source>
        <dbReference type="ARBA" id="ARBA00022670"/>
    </source>
</evidence>
<dbReference type="EMBL" id="DVLU01000073">
    <property type="protein sequence ID" value="HIT85750.1"/>
    <property type="molecule type" value="Genomic_DNA"/>
</dbReference>
<dbReference type="Pfam" id="PF03572">
    <property type="entry name" value="Peptidase_S41"/>
    <property type="match status" value="1"/>
</dbReference>
<evidence type="ECO:0000256" key="1">
    <source>
        <dbReference type="ARBA" id="ARBA00009179"/>
    </source>
</evidence>
<dbReference type="GO" id="GO:0006508">
    <property type="term" value="P:proteolysis"/>
    <property type="evidence" value="ECO:0007669"/>
    <property type="project" value="UniProtKB-KW"/>
</dbReference>
<evidence type="ECO:0000259" key="6">
    <source>
        <dbReference type="PROSITE" id="PS50106"/>
    </source>
</evidence>
<keyword evidence="3 5" id="KW-0378">Hydrolase</keyword>
<dbReference type="Gene3D" id="3.90.226.10">
    <property type="entry name" value="2-enoyl-CoA Hydratase, Chain A, domain 1"/>
    <property type="match status" value="1"/>
</dbReference>
<evidence type="ECO:0000313" key="7">
    <source>
        <dbReference type="EMBL" id="HIT85750.1"/>
    </source>
</evidence>
<gene>
    <name evidence="7" type="ORF">IAA60_07600</name>
</gene>
<dbReference type="InterPro" id="IPR004447">
    <property type="entry name" value="Peptidase_S41A"/>
</dbReference>
<reference evidence="7" key="1">
    <citation type="submission" date="2020-10" db="EMBL/GenBank/DDBJ databases">
        <authorList>
            <person name="Gilroy R."/>
        </authorList>
    </citation>
    <scope>NUCLEOTIDE SEQUENCE</scope>
    <source>
        <strain evidence="7">CHK181-108</strain>
    </source>
</reference>
<accession>A0A9D1H3B1</accession>
<dbReference type="GO" id="GO:0030288">
    <property type="term" value="C:outer membrane-bounded periplasmic space"/>
    <property type="evidence" value="ECO:0007669"/>
    <property type="project" value="TreeGrafter"/>
</dbReference>
<comment type="similarity">
    <text evidence="1 5">Belongs to the peptidase S41A family.</text>
</comment>
<dbReference type="CDD" id="cd07560">
    <property type="entry name" value="Peptidase_S41_CPP"/>
    <property type="match status" value="1"/>
</dbReference>
<keyword evidence="2 5" id="KW-0645">Protease</keyword>
<dbReference type="PROSITE" id="PS50106">
    <property type="entry name" value="PDZ"/>
    <property type="match status" value="1"/>
</dbReference>
<dbReference type="SUPFAM" id="SSF50156">
    <property type="entry name" value="PDZ domain-like"/>
    <property type="match status" value="1"/>
</dbReference>
<keyword evidence="4 5" id="KW-0720">Serine protease</keyword>
<dbReference type="GO" id="GO:0008236">
    <property type="term" value="F:serine-type peptidase activity"/>
    <property type="evidence" value="ECO:0007669"/>
    <property type="project" value="UniProtKB-KW"/>
</dbReference>
<evidence type="ECO:0000256" key="5">
    <source>
        <dbReference type="RuleBase" id="RU004404"/>
    </source>
</evidence>
<dbReference type="SUPFAM" id="SSF52096">
    <property type="entry name" value="ClpP/crotonase"/>
    <property type="match status" value="1"/>
</dbReference>
<dbReference type="Gene3D" id="2.30.42.10">
    <property type="match status" value="1"/>
</dbReference>
<evidence type="ECO:0000313" key="8">
    <source>
        <dbReference type="Proteomes" id="UP000824165"/>
    </source>
</evidence>
<sequence>MTIKKKIIFTAVVTAIATAAVMGAAGYAVIYKTSSIDKFEKKISMINSYLESSYIYDYDEDALAEAAVTGYVDGLDEPYTHYYTPEEFETYNENLQDSYVGIGVVVGLNESDQIEVVAPFEGSSAYEAGVRPGDILFAVDGEEFGNRMEDAVAKIKNGAEGTSVNITFLRGGERIDLTIERRRVSSESVTSELLDGNIGYMRISAFNTADEGNDQNTYTEFLENYRSLTEQGAEKLIIDLRDNPGGALDVVCDIADTILPEGLITYIEYKDGTRDEYKSDDDEIDMPMAVLINENSASASEVLTGALKDYGKATVIGKTSYGKGVVQSVIPFGDGSGMSLTIARYYSPDGVCIHGTGIEPDIDVDMPEEYANYYASSVPHDEDTQLQKAIETLKNN</sequence>
<reference evidence="7" key="2">
    <citation type="journal article" date="2021" name="PeerJ">
        <title>Extensive microbial diversity within the chicken gut microbiome revealed by metagenomics and culture.</title>
        <authorList>
            <person name="Gilroy R."/>
            <person name="Ravi A."/>
            <person name="Getino M."/>
            <person name="Pursley I."/>
            <person name="Horton D.L."/>
            <person name="Alikhan N.F."/>
            <person name="Baker D."/>
            <person name="Gharbi K."/>
            <person name="Hall N."/>
            <person name="Watson M."/>
            <person name="Adriaenssens E.M."/>
            <person name="Foster-Nyarko E."/>
            <person name="Jarju S."/>
            <person name="Secka A."/>
            <person name="Antonio M."/>
            <person name="Oren A."/>
            <person name="Chaudhuri R.R."/>
            <person name="La Ragione R."/>
            <person name="Hildebrand F."/>
            <person name="Pallen M.J."/>
        </authorList>
    </citation>
    <scope>NUCLEOTIDE SEQUENCE</scope>
    <source>
        <strain evidence="7">CHK181-108</strain>
    </source>
</reference>
<dbReference type="InterPro" id="IPR041489">
    <property type="entry name" value="PDZ_6"/>
</dbReference>
<evidence type="ECO:0000256" key="3">
    <source>
        <dbReference type="ARBA" id="ARBA00022801"/>
    </source>
</evidence>
<dbReference type="InterPro" id="IPR005151">
    <property type="entry name" value="Tail-specific_protease"/>
</dbReference>
<dbReference type="SMART" id="SM00245">
    <property type="entry name" value="TSPc"/>
    <property type="match status" value="1"/>
</dbReference>
<dbReference type="GO" id="GO:0007165">
    <property type="term" value="P:signal transduction"/>
    <property type="evidence" value="ECO:0007669"/>
    <property type="project" value="TreeGrafter"/>
</dbReference>
<dbReference type="PANTHER" id="PTHR32060:SF30">
    <property type="entry name" value="CARBOXY-TERMINAL PROCESSING PROTEASE CTPA"/>
    <property type="match status" value="1"/>
</dbReference>
<dbReference type="InterPro" id="IPR029045">
    <property type="entry name" value="ClpP/crotonase-like_dom_sf"/>
</dbReference>
<feature type="domain" description="PDZ" evidence="6">
    <location>
        <begin position="92"/>
        <end position="170"/>
    </location>
</feature>
<name>A0A9D1H3B1_9FIRM</name>
<dbReference type="Gene3D" id="3.30.750.44">
    <property type="match status" value="1"/>
</dbReference>
<dbReference type="PANTHER" id="PTHR32060">
    <property type="entry name" value="TAIL-SPECIFIC PROTEASE"/>
    <property type="match status" value="1"/>
</dbReference>
<dbReference type="NCBIfam" id="TIGR00225">
    <property type="entry name" value="prc"/>
    <property type="match status" value="1"/>
</dbReference>
<protein>
    <submittedName>
        <fullName evidence="7">S41 family peptidase</fullName>
    </submittedName>
</protein>
<dbReference type="CDD" id="cd06782">
    <property type="entry name" value="cpPDZ_CPP-like"/>
    <property type="match status" value="1"/>
</dbReference>
<dbReference type="Pfam" id="PF17820">
    <property type="entry name" value="PDZ_6"/>
    <property type="match status" value="1"/>
</dbReference>
<organism evidence="7 8">
    <name type="scientific">Candidatus Ornithomonoglobus intestinigallinarum</name>
    <dbReference type="NCBI Taxonomy" id="2840894"/>
    <lineage>
        <taxon>Bacteria</taxon>
        <taxon>Bacillati</taxon>
        <taxon>Bacillota</taxon>
        <taxon>Clostridia</taxon>
        <taxon>Candidatus Ornithomonoglobus</taxon>
    </lineage>
</organism>
<dbReference type="Proteomes" id="UP000824165">
    <property type="component" value="Unassembled WGS sequence"/>
</dbReference>
<evidence type="ECO:0000256" key="4">
    <source>
        <dbReference type="ARBA" id="ARBA00022825"/>
    </source>
</evidence>
<dbReference type="GO" id="GO:0004175">
    <property type="term" value="F:endopeptidase activity"/>
    <property type="evidence" value="ECO:0007669"/>
    <property type="project" value="TreeGrafter"/>
</dbReference>
<comment type="caution">
    <text evidence="7">The sequence shown here is derived from an EMBL/GenBank/DDBJ whole genome shotgun (WGS) entry which is preliminary data.</text>
</comment>
<dbReference type="InterPro" id="IPR001478">
    <property type="entry name" value="PDZ"/>
</dbReference>